<dbReference type="Gramene" id="PHT71183">
    <property type="protein sequence ID" value="PHT71183"/>
    <property type="gene ID" value="T459_26287"/>
</dbReference>
<name>A0A2G2YN42_CAPAN</name>
<evidence type="ECO:0000313" key="3">
    <source>
        <dbReference type="Proteomes" id="UP000222542"/>
    </source>
</evidence>
<feature type="region of interest" description="Disordered" evidence="1">
    <location>
        <begin position="320"/>
        <end position="339"/>
    </location>
</feature>
<dbReference type="AlphaFoldDB" id="A0A2G2YN42"/>
<sequence length="350" mass="39538">MGGSAFENLKCDPGEPWKIGRFDAGELIVKQVKYKSRFLALSYPFLICKVYDTLGPELKTTQPSAIGIGSAIDGTSTIATQWEVYGRPFPSQLRFILSYCLNTDNDSVYVTRTPLASVLKDSVTLQLQLRYRLLGLLSLYTLRILGKDAAYDEIRILDAFQYVYRAHVLKWTTGHPVPSVALSKASSELNQIQKKKEIWFCGAYQGAIAAQGLLKRTYSVLNNPKHMVLTWPETEARLFVTRFLKSFIATGCIILLEEGGTMFAFEGIEKKCSLKVYLRVHSPQFHWKSEEKDLHRSGRFLIEKVSHQQTKYAQLRVQQAGLQPSDEASRPISPMDARRSCDDNGLNIIL</sequence>
<dbReference type="EMBL" id="AYRZ02000010">
    <property type="protein sequence ID" value="PHT71183.1"/>
    <property type="molecule type" value="Genomic_DNA"/>
</dbReference>
<keyword evidence="3" id="KW-1185">Reference proteome</keyword>
<reference evidence="2 3" key="2">
    <citation type="journal article" date="2017" name="Genome Biol.">
        <title>New reference genome sequences of hot pepper reveal the massive evolution of plant disease-resistance genes by retroduplication.</title>
        <authorList>
            <person name="Kim S."/>
            <person name="Park J."/>
            <person name="Yeom S.I."/>
            <person name="Kim Y.M."/>
            <person name="Seo E."/>
            <person name="Kim K.T."/>
            <person name="Kim M.S."/>
            <person name="Lee J.M."/>
            <person name="Cheong K."/>
            <person name="Shin H.S."/>
            <person name="Kim S.B."/>
            <person name="Han K."/>
            <person name="Lee J."/>
            <person name="Park M."/>
            <person name="Lee H.A."/>
            <person name="Lee H.Y."/>
            <person name="Lee Y."/>
            <person name="Oh S."/>
            <person name="Lee J.H."/>
            <person name="Choi E."/>
            <person name="Choi E."/>
            <person name="Lee S.E."/>
            <person name="Jeon J."/>
            <person name="Kim H."/>
            <person name="Choi G."/>
            <person name="Song H."/>
            <person name="Lee J."/>
            <person name="Lee S.C."/>
            <person name="Kwon J.K."/>
            <person name="Lee H.Y."/>
            <person name="Koo N."/>
            <person name="Hong Y."/>
            <person name="Kim R.W."/>
            <person name="Kang W.H."/>
            <person name="Huh J.H."/>
            <person name="Kang B.C."/>
            <person name="Yang T.J."/>
            <person name="Lee Y.H."/>
            <person name="Bennetzen J.L."/>
            <person name="Choi D."/>
        </authorList>
    </citation>
    <scope>NUCLEOTIDE SEQUENCE [LARGE SCALE GENOMIC DNA]</scope>
    <source>
        <strain evidence="3">cv. CM334</strain>
    </source>
</reference>
<reference evidence="2 3" key="1">
    <citation type="journal article" date="2014" name="Nat. Genet.">
        <title>Genome sequence of the hot pepper provides insights into the evolution of pungency in Capsicum species.</title>
        <authorList>
            <person name="Kim S."/>
            <person name="Park M."/>
            <person name="Yeom S.I."/>
            <person name="Kim Y.M."/>
            <person name="Lee J.M."/>
            <person name="Lee H.A."/>
            <person name="Seo E."/>
            <person name="Choi J."/>
            <person name="Cheong K."/>
            <person name="Kim K.T."/>
            <person name="Jung K."/>
            <person name="Lee G.W."/>
            <person name="Oh S.K."/>
            <person name="Bae C."/>
            <person name="Kim S.B."/>
            <person name="Lee H.Y."/>
            <person name="Kim S.Y."/>
            <person name="Kim M.S."/>
            <person name="Kang B.C."/>
            <person name="Jo Y.D."/>
            <person name="Yang H.B."/>
            <person name="Jeong H.J."/>
            <person name="Kang W.H."/>
            <person name="Kwon J.K."/>
            <person name="Shin C."/>
            <person name="Lim J.Y."/>
            <person name="Park J.H."/>
            <person name="Huh J.H."/>
            <person name="Kim J.S."/>
            <person name="Kim B.D."/>
            <person name="Cohen O."/>
            <person name="Paran I."/>
            <person name="Suh M.C."/>
            <person name="Lee S.B."/>
            <person name="Kim Y.K."/>
            <person name="Shin Y."/>
            <person name="Noh S.J."/>
            <person name="Park J."/>
            <person name="Seo Y.S."/>
            <person name="Kwon S.Y."/>
            <person name="Kim H.A."/>
            <person name="Park J.M."/>
            <person name="Kim H.J."/>
            <person name="Choi S.B."/>
            <person name="Bosland P.W."/>
            <person name="Reeves G."/>
            <person name="Jo S.H."/>
            <person name="Lee B.W."/>
            <person name="Cho H.T."/>
            <person name="Choi H.S."/>
            <person name="Lee M.S."/>
            <person name="Yu Y."/>
            <person name="Do Choi Y."/>
            <person name="Park B.S."/>
            <person name="van Deynze A."/>
            <person name="Ashrafi H."/>
            <person name="Hill T."/>
            <person name="Kim W.T."/>
            <person name="Pai H.S."/>
            <person name="Ahn H.K."/>
            <person name="Yeam I."/>
            <person name="Giovannoni J.J."/>
            <person name="Rose J.K."/>
            <person name="Sorensen I."/>
            <person name="Lee S.J."/>
            <person name="Kim R.W."/>
            <person name="Choi I.Y."/>
            <person name="Choi B.S."/>
            <person name="Lim J.S."/>
            <person name="Lee Y.H."/>
            <person name="Choi D."/>
        </authorList>
    </citation>
    <scope>NUCLEOTIDE SEQUENCE [LARGE SCALE GENOMIC DNA]</scope>
    <source>
        <strain evidence="3">cv. CM334</strain>
    </source>
</reference>
<proteinExistence type="predicted"/>
<gene>
    <name evidence="2" type="ORF">T459_26287</name>
</gene>
<evidence type="ECO:0000256" key="1">
    <source>
        <dbReference type="SAM" id="MobiDB-lite"/>
    </source>
</evidence>
<protein>
    <submittedName>
        <fullName evidence="2">Uncharacterized protein</fullName>
    </submittedName>
</protein>
<dbReference type="STRING" id="4072.A0A2G2YN42"/>
<comment type="caution">
    <text evidence="2">The sequence shown here is derived from an EMBL/GenBank/DDBJ whole genome shotgun (WGS) entry which is preliminary data.</text>
</comment>
<organism evidence="2 3">
    <name type="scientific">Capsicum annuum</name>
    <name type="common">Capsicum pepper</name>
    <dbReference type="NCBI Taxonomy" id="4072"/>
    <lineage>
        <taxon>Eukaryota</taxon>
        <taxon>Viridiplantae</taxon>
        <taxon>Streptophyta</taxon>
        <taxon>Embryophyta</taxon>
        <taxon>Tracheophyta</taxon>
        <taxon>Spermatophyta</taxon>
        <taxon>Magnoliopsida</taxon>
        <taxon>eudicotyledons</taxon>
        <taxon>Gunneridae</taxon>
        <taxon>Pentapetalae</taxon>
        <taxon>asterids</taxon>
        <taxon>lamiids</taxon>
        <taxon>Solanales</taxon>
        <taxon>Solanaceae</taxon>
        <taxon>Solanoideae</taxon>
        <taxon>Capsiceae</taxon>
        <taxon>Capsicum</taxon>
    </lineage>
</organism>
<evidence type="ECO:0000313" key="2">
    <source>
        <dbReference type="EMBL" id="PHT71183.1"/>
    </source>
</evidence>
<accession>A0A2G2YN42</accession>
<dbReference type="Proteomes" id="UP000222542">
    <property type="component" value="Unassembled WGS sequence"/>
</dbReference>